<evidence type="ECO:0000259" key="1">
    <source>
        <dbReference type="Pfam" id="PF08818"/>
    </source>
</evidence>
<dbReference type="InterPro" id="IPR014922">
    <property type="entry name" value="YdhG-like"/>
</dbReference>
<name>A0ABW5Q287_9BACI</name>
<dbReference type="RefSeq" id="WP_379562268.1">
    <property type="nucleotide sequence ID" value="NZ_JBHUMX010000036.1"/>
</dbReference>
<organism evidence="2 3">
    <name type="scientific">Oceanobacillus kapialis</name>
    <dbReference type="NCBI Taxonomy" id="481353"/>
    <lineage>
        <taxon>Bacteria</taxon>
        <taxon>Bacillati</taxon>
        <taxon>Bacillota</taxon>
        <taxon>Bacilli</taxon>
        <taxon>Bacillales</taxon>
        <taxon>Bacillaceae</taxon>
        <taxon>Oceanobacillus</taxon>
    </lineage>
</organism>
<protein>
    <submittedName>
        <fullName evidence="2">Iron chaperone</fullName>
    </submittedName>
</protein>
<comment type="caution">
    <text evidence="2">The sequence shown here is derived from an EMBL/GenBank/DDBJ whole genome shotgun (WGS) entry which is preliminary data.</text>
</comment>
<reference evidence="3" key="1">
    <citation type="journal article" date="2019" name="Int. J. Syst. Evol. Microbiol.">
        <title>The Global Catalogue of Microorganisms (GCM) 10K type strain sequencing project: providing services to taxonomists for standard genome sequencing and annotation.</title>
        <authorList>
            <consortium name="The Broad Institute Genomics Platform"/>
            <consortium name="The Broad Institute Genome Sequencing Center for Infectious Disease"/>
            <person name="Wu L."/>
            <person name="Ma J."/>
        </authorList>
    </citation>
    <scope>NUCLEOTIDE SEQUENCE [LARGE SCALE GENOMIC DNA]</scope>
    <source>
        <strain evidence="3">TISTR 1858</strain>
    </source>
</reference>
<dbReference type="EMBL" id="JBHUMX010000036">
    <property type="protein sequence ID" value="MFD2629476.1"/>
    <property type="molecule type" value="Genomic_DNA"/>
</dbReference>
<keyword evidence="3" id="KW-1185">Reference proteome</keyword>
<evidence type="ECO:0000313" key="2">
    <source>
        <dbReference type="EMBL" id="MFD2629476.1"/>
    </source>
</evidence>
<gene>
    <name evidence="2" type="ORF">ACFSUN_11860</name>
</gene>
<evidence type="ECO:0000313" key="3">
    <source>
        <dbReference type="Proteomes" id="UP001597451"/>
    </source>
</evidence>
<sequence length="122" mass="14361">METLNEYVAQIDPKQRERMQEVLDWVKENFPNLKPRIAWNQPMFTDHGTYIIGFSVSKKHLAVAPEAVGITQFADDIVEAGYDYTKQLMRIPWESPVDFSLLERMIKFNMADKVDCTTFWRK</sequence>
<dbReference type="SUPFAM" id="SSF159888">
    <property type="entry name" value="YdhG-like"/>
    <property type="match status" value="1"/>
</dbReference>
<dbReference type="Gene3D" id="3.90.1150.200">
    <property type="match status" value="1"/>
</dbReference>
<dbReference type="Proteomes" id="UP001597451">
    <property type="component" value="Unassembled WGS sequence"/>
</dbReference>
<dbReference type="Pfam" id="PF08818">
    <property type="entry name" value="DUF1801"/>
    <property type="match status" value="1"/>
</dbReference>
<accession>A0ABW5Q287</accession>
<feature type="domain" description="YdhG-like" evidence="1">
    <location>
        <begin position="15"/>
        <end position="110"/>
    </location>
</feature>
<proteinExistence type="predicted"/>